<reference evidence="5" key="1">
    <citation type="journal article" date="2014" name="Int. J. Syst. Evol. Microbiol.">
        <title>Complete genome sequence of Corynebacterium casei LMG S-19264T (=DSM 44701T), isolated from a smear-ripened cheese.</title>
        <authorList>
            <consortium name="US DOE Joint Genome Institute (JGI-PGF)"/>
            <person name="Walter F."/>
            <person name="Albersmeier A."/>
            <person name="Kalinowski J."/>
            <person name="Ruckert C."/>
        </authorList>
    </citation>
    <scope>NUCLEOTIDE SEQUENCE</scope>
    <source>
        <strain evidence="5">KCTC 32337</strain>
    </source>
</reference>
<dbReference type="PANTHER" id="PTHR24096:SF267">
    <property type="entry name" value="MALONATE--COA LIGASE ACSF3, MITOCHONDRIAL"/>
    <property type="match status" value="1"/>
</dbReference>
<dbReference type="InterPro" id="IPR045851">
    <property type="entry name" value="AMP-bd_C_sf"/>
</dbReference>
<dbReference type="GO" id="GO:0016405">
    <property type="term" value="F:CoA-ligase activity"/>
    <property type="evidence" value="ECO:0007669"/>
    <property type="project" value="TreeGrafter"/>
</dbReference>
<dbReference type="Proteomes" id="UP000622604">
    <property type="component" value="Unassembled WGS sequence"/>
</dbReference>
<sequence length="470" mass="52434">MLRALNIKQGDRVALASPNSIEFALVIYGCMKAGVVVVPVNYLQGPSDLVFTLNHCEAKAIFIEDSLVEKFEECKHELNVLKHWISIPVTGCNVPDSYLCFNQLLESAADKENEDLIISDRDPLQILYTSGTTSKPKGVETSHLALFINSLSAAIELGIKKEGIGTSVMPMFHCAQHLISTSVLHMSGTVLIFRTFEPEDFVKIIEKEKVNFIFLLPLMWKALLEVPNIEKYDFSALDTCMYAMAPMDKPSLLRLKAIFKCPFILGSGQTEMTPVTTVFHDKWSYKDGNYWGEALTTTDQAVMDDNGVILPDGEIGEIVWRSPSAMNSYYKDPEATAEVSTFGWHHSGDLGYFDEDHQLMFVDRKKDMIKTGGENVASVKVERVIMSHPSVAGVTVIGLPHPHWTEAVTAIVIPKPNVNITETDIIKMCKSELAGYEVPKRILFVDDITKTATGKFLKAPLREKYANLYL</sequence>
<evidence type="ECO:0000313" key="6">
    <source>
        <dbReference type="Proteomes" id="UP000622604"/>
    </source>
</evidence>
<protein>
    <submittedName>
        <fullName evidence="5">Acyl-CoA synthetase</fullName>
    </submittedName>
</protein>
<dbReference type="Pfam" id="PF00501">
    <property type="entry name" value="AMP-binding"/>
    <property type="match status" value="1"/>
</dbReference>
<dbReference type="InterPro" id="IPR042099">
    <property type="entry name" value="ANL_N_sf"/>
</dbReference>
<organism evidence="5 6">
    <name type="scientific">Paraglaciecola chathamensis</name>
    <dbReference type="NCBI Taxonomy" id="368405"/>
    <lineage>
        <taxon>Bacteria</taxon>
        <taxon>Pseudomonadati</taxon>
        <taxon>Pseudomonadota</taxon>
        <taxon>Gammaproteobacteria</taxon>
        <taxon>Alteromonadales</taxon>
        <taxon>Alteromonadaceae</taxon>
        <taxon>Paraglaciecola</taxon>
    </lineage>
</organism>
<dbReference type="PROSITE" id="PS00455">
    <property type="entry name" value="AMP_BINDING"/>
    <property type="match status" value="1"/>
</dbReference>
<evidence type="ECO:0000259" key="4">
    <source>
        <dbReference type="Pfam" id="PF13193"/>
    </source>
</evidence>
<dbReference type="EMBL" id="BMZC01000026">
    <property type="protein sequence ID" value="GGZ83900.1"/>
    <property type="molecule type" value="Genomic_DNA"/>
</dbReference>
<proteinExistence type="inferred from homology"/>
<dbReference type="AlphaFoldDB" id="A0A8H9III7"/>
<dbReference type="InterPro" id="IPR000873">
    <property type="entry name" value="AMP-dep_synth/lig_dom"/>
</dbReference>
<dbReference type="RefSeq" id="WP_191867406.1">
    <property type="nucleotide sequence ID" value="NZ_BMZC01000026.1"/>
</dbReference>
<accession>A0A8H9III7</accession>
<dbReference type="InterPro" id="IPR020845">
    <property type="entry name" value="AMP-binding_CS"/>
</dbReference>
<dbReference type="FunFam" id="3.30.300.30:FF:000008">
    <property type="entry name" value="2,3-dihydroxybenzoate-AMP ligase"/>
    <property type="match status" value="1"/>
</dbReference>
<dbReference type="Pfam" id="PF13193">
    <property type="entry name" value="AMP-binding_C"/>
    <property type="match status" value="1"/>
</dbReference>
<dbReference type="InterPro" id="IPR025110">
    <property type="entry name" value="AMP-bd_C"/>
</dbReference>
<evidence type="ECO:0000313" key="5">
    <source>
        <dbReference type="EMBL" id="GGZ83900.1"/>
    </source>
</evidence>
<feature type="domain" description="AMP-dependent synthetase/ligase" evidence="3">
    <location>
        <begin position="1"/>
        <end position="330"/>
    </location>
</feature>
<gene>
    <name evidence="5" type="ORF">GCM10011274_46740</name>
</gene>
<dbReference type="Gene3D" id="3.30.300.30">
    <property type="match status" value="1"/>
</dbReference>
<comment type="caution">
    <text evidence="5">The sequence shown here is derived from an EMBL/GenBank/DDBJ whole genome shotgun (WGS) entry which is preliminary data.</text>
</comment>
<evidence type="ECO:0000256" key="1">
    <source>
        <dbReference type="ARBA" id="ARBA00006432"/>
    </source>
</evidence>
<dbReference type="PANTHER" id="PTHR24096">
    <property type="entry name" value="LONG-CHAIN-FATTY-ACID--COA LIGASE"/>
    <property type="match status" value="1"/>
</dbReference>
<reference evidence="5" key="2">
    <citation type="submission" date="2020-09" db="EMBL/GenBank/DDBJ databases">
        <authorList>
            <person name="Sun Q."/>
            <person name="Kim S."/>
        </authorList>
    </citation>
    <scope>NUCLEOTIDE SEQUENCE</scope>
    <source>
        <strain evidence="5">KCTC 32337</strain>
    </source>
</reference>
<feature type="domain" description="AMP-binding enzyme C-terminal" evidence="4">
    <location>
        <begin position="380"/>
        <end position="455"/>
    </location>
</feature>
<evidence type="ECO:0000259" key="3">
    <source>
        <dbReference type="Pfam" id="PF00501"/>
    </source>
</evidence>
<dbReference type="Gene3D" id="3.40.50.12780">
    <property type="entry name" value="N-terminal domain of ligase-like"/>
    <property type="match status" value="1"/>
</dbReference>
<dbReference type="SUPFAM" id="SSF56801">
    <property type="entry name" value="Acetyl-CoA synthetase-like"/>
    <property type="match status" value="1"/>
</dbReference>
<evidence type="ECO:0000256" key="2">
    <source>
        <dbReference type="ARBA" id="ARBA00022598"/>
    </source>
</evidence>
<comment type="similarity">
    <text evidence="1">Belongs to the ATP-dependent AMP-binding enzyme family.</text>
</comment>
<keyword evidence="2" id="KW-0436">Ligase</keyword>
<name>A0A8H9III7_9ALTE</name>